<dbReference type="Pfam" id="PF03932">
    <property type="entry name" value="CutC"/>
    <property type="match status" value="1"/>
</dbReference>
<accession>A0ABW4W2X0</accession>
<sequence>MIIEVIVQNKEEAIEAQRLGADRLELVSAIAEGGLTPSYGTIKQVLGSVSIPVQIMIRPHSYHFEYTRSDLDTIYEDIKNVIELGGSGIVFGALHKDKTINKEVLRDIISISSTLDITFHRAFDEVPSQEEAYHTLLEFKPNVRRILTSGGEENCEFGKHNLNQLVKLSKKYNGPKILPGAGLNGDNIKTIHQTVGADQYHFGKALRKGYSFANGFDEQSFNMVKKIGGS</sequence>
<proteinExistence type="inferred from homology"/>
<keyword evidence="2" id="KW-0963">Cytoplasm</keyword>
<dbReference type="Gene3D" id="3.20.20.380">
    <property type="entry name" value="Copper homeostasis (CutC) domain"/>
    <property type="match status" value="1"/>
</dbReference>
<dbReference type="HAMAP" id="MF_00795">
    <property type="entry name" value="CutC"/>
    <property type="match status" value="1"/>
</dbReference>
<dbReference type="EMBL" id="JBHUHQ010000015">
    <property type="protein sequence ID" value="MFD2044655.1"/>
    <property type="molecule type" value="Genomic_DNA"/>
</dbReference>
<comment type="similarity">
    <text evidence="1 2">Belongs to the CutC family.</text>
</comment>
<comment type="caution">
    <text evidence="3">The sequence shown here is derived from an EMBL/GenBank/DDBJ whole genome shotgun (WGS) entry which is preliminary data.</text>
</comment>
<comment type="subcellular location">
    <subcellularLocation>
        <location evidence="2">Cytoplasm</location>
    </subcellularLocation>
</comment>
<evidence type="ECO:0000256" key="1">
    <source>
        <dbReference type="ARBA" id="ARBA00007768"/>
    </source>
</evidence>
<name>A0ABW4W2X0_9BACI</name>
<dbReference type="PANTHER" id="PTHR12598">
    <property type="entry name" value="COPPER HOMEOSTASIS PROTEIN CUTC"/>
    <property type="match status" value="1"/>
</dbReference>
<dbReference type="InterPro" id="IPR036822">
    <property type="entry name" value="CutC-like_dom_sf"/>
</dbReference>
<dbReference type="PANTHER" id="PTHR12598:SF0">
    <property type="entry name" value="COPPER HOMEOSTASIS PROTEIN CUTC HOMOLOG"/>
    <property type="match status" value="1"/>
</dbReference>
<organism evidence="3 4">
    <name type="scientific">Ornithinibacillus salinisoli</name>
    <dbReference type="NCBI Taxonomy" id="1848459"/>
    <lineage>
        <taxon>Bacteria</taxon>
        <taxon>Bacillati</taxon>
        <taxon>Bacillota</taxon>
        <taxon>Bacilli</taxon>
        <taxon>Bacillales</taxon>
        <taxon>Bacillaceae</taxon>
        <taxon>Ornithinibacillus</taxon>
    </lineage>
</organism>
<evidence type="ECO:0000256" key="2">
    <source>
        <dbReference type="HAMAP-Rule" id="MF_00795"/>
    </source>
</evidence>
<keyword evidence="4" id="KW-1185">Reference proteome</keyword>
<comment type="caution">
    <text evidence="2">Once thought to be involved in copper homeostasis, experiments in E.coli have shown this is not the case.</text>
</comment>
<reference evidence="4" key="1">
    <citation type="journal article" date="2019" name="Int. J. Syst. Evol. Microbiol.">
        <title>The Global Catalogue of Microorganisms (GCM) 10K type strain sequencing project: providing services to taxonomists for standard genome sequencing and annotation.</title>
        <authorList>
            <consortium name="The Broad Institute Genomics Platform"/>
            <consortium name="The Broad Institute Genome Sequencing Center for Infectious Disease"/>
            <person name="Wu L."/>
            <person name="Ma J."/>
        </authorList>
    </citation>
    <scope>NUCLEOTIDE SEQUENCE [LARGE SCALE GENOMIC DNA]</scope>
    <source>
        <strain evidence="4">R28</strain>
    </source>
</reference>
<evidence type="ECO:0000313" key="3">
    <source>
        <dbReference type="EMBL" id="MFD2044655.1"/>
    </source>
</evidence>
<gene>
    <name evidence="2" type="primary">cutC</name>
    <name evidence="3" type="ORF">ACFSJF_10285</name>
</gene>
<dbReference type="InterPro" id="IPR005627">
    <property type="entry name" value="CutC-like"/>
</dbReference>
<dbReference type="Proteomes" id="UP001597383">
    <property type="component" value="Unassembled WGS sequence"/>
</dbReference>
<protein>
    <recommendedName>
        <fullName evidence="2">PF03932 family protein CutC</fullName>
    </recommendedName>
</protein>
<dbReference type="RefSeq" id="WP_377556111.1">
    <property type="nucleotide sequence ID" value="NZ_JBHUHQ010000015.1"/>
</dbReference>
<evidence type="ECO:0000313" key="4">
    <source>
        <dbReference type="Proteomes" id="UP001597383"/>
    </source>
</evidence>
<dbReference type="SUPFAM" id="SSF110395">
    <property type="entry name" value="CutC-like"/>
    <property type="match status" value="1"/>
</dbReference>